<dbReference type="InterPro" id="IPR004119">
    <property type="entry name" value="EcKL"/>
</dbReference>
<evidence type="ECO:0000313" key="6">
    <source>
        <dbReference type="EMBL" id="QHS90933.1"/>
    </source>
</evidence>
<proteinExistence type="predicted"/>
<dbReference type="Pfam" id="PF00483">
    <property type="entry name" value="NTP_transferase"/>
    <property type="match status" value="1"/>
</dbReference>
<dbReference type="InterPro" id="IPR041492">
    <property type="entry name" value="HAD_2"/>
</dbReference>
<dbReference type="EMBL" id="MN739154">
    <property type="protein sequence ID" value="QHS90933.1"/>
    <property type="molecule type" value="Genomic_DNA"/>
</dbReference>
<sequence length="799" mass="93469">MNIIIPLCGIGKRFQEAGYDLPKPLITVFNKKMIERVLDSIHYSSEDNLFIIYHHSLEEYGFSTFIKTYDLRIQLIPIYKRTDGAAETILYGIQYIQQHHLSTTLQTLLIDCDTIYHVPILEKLRRISTSATICFEDMESNPIYSYVRVEDGQIIEIKEKEKISSYANTGAYFFQNINELQYHCDAIIQKNIRYKNEYYISCVIQHMIDATIPFHAVTIHRSNYSSLGTPEELQRYLHQHLSLLFDLDGTLVKTDPIYHKVWEEILTQFNIPMTDYIFNQYIQGNNDSYAMKQLHIDPSSYDIKEISLLKDKLFRKYIDEIVVMEGAVHYIKKMKEGGHSVCIVTNCNRDTCHAILEYIGIDHYINYIIIGNECERPKPYPDPYLAAIRSLHTTSDRCIIFEDSKSGILSAKGVSPLRIVGVDNGTNRHILDELGIKTQIINYLDMSSITTNEVNMTHELHHMIERSMSNKYPIKMIHLDTNKLKGGYISDVIRVEIELESGETLDCVLKYENDYTSSLTKMAYTLGLFDREYYFYEQIRDYVMICAPKYIGTIKNSDYLSKGILLENINRDDFVLGLDLNKENIDVSLKVIEQCAIFHSQFWNKDLSKSFPHLKKHNDSLFKPVWGDFLRERWSLFSEKWKHVISSDTMNKMKEKVEQFEDIQDYLSQGSLTICHGDVKSGNIFYKKQESGYMPYFIDWQYIANGKGVQDIVFFMMESFSIENIRTYRDLFKIYYYIKLKENGITYSQDTYHKDFEAAICYFPLFVAVWFGTTPNEDLIDVSFPFLFIQKFVSVFEVL</sequence>
<dbReference type="InterPro" id="IPR051600">
    <property type="entry name" value="Beta-PGM-like"/>
</dbReference>
<evidence type="ECO:0000256" key="1">
    <source>
        <dbReference type="ARBA" id="ARBA00001946"/>
    </source>
</evidence>
<reference evidence="6" key="1">
    <citation type="journal article" date="2020" name="Nature">
        <title>Giant virus diversity and host interactions through global metagenomics.</title>
        <authorList>
            <person name="Schulz F."/>
            <person name="Roux S."/>
            <person name="Paez-Espino D."/>
            <person name="Jungbluth S."/>
            <person name="Walsh D.A."/>
            <person name="Denef V.J."/>
            <person name="McMahon K.D."/>
            <person name="Konstantinidis K.T."/>
            <person name="Eloe-Fadrosh E.A."/>
            <person name="Kyrpides N.C."/>
            <person name="Woyke T."/>
        </authorList>
    </citation>
    <scope>NUCLEOTIDE SEQUENCE</scope>
    <source>
        <strain evidence="6">GVMAG-M-3300013004-44</strain>
    </source>
</reference>
<dbReference type="SFLD" id="SFLDG01129">
    <property type="entry name" value="C1.5:_HAD__Beta-PGM__Phosphata"/>
    <property type="match status" value="1"/>
</dbReference>
<evidence type="ECO:0000256" key="3">
    <source>
        <dbReference type="ARBA" id="ARBA00022842"/>
    </source>
</evidence>
<evidence type="ECO:0000256" key="2">
    <source>
        <dbReference type="ARBA" id="ARBA00022723"/>
    </source>
</evidence>
<dbReference type="Gene3D" id="3.90.1200.10">
    <property type="match status" value="1"/>
</dbReference>
<feature type="domain" description="CHK kinase-like" evidence="5">
    <location>
        <begin position="564"/>
        <end position="746"/>
    </location>
</feature>
<dbReference type="InterPro" id="IPR015897">
    <property type="entry name" value="CHK_kinase-like"/>
</dbReference>
<dbReference type="SMART" id="SM00587">
    <property type="entry name" value="CHK"/>
    <property type="match status" value="1"/>
</dbReference>
<dbReference type="InterPro" id="IPR023198">
    <property type="entry name" value="PGP-like_dom2"/>
</dbReference>
<dbReference type="SUPFAM" id="SSF56112">
    <property type="entry name" value="Protein kinase-like (PK-like)"/>
    <property type="match status" value="1"/>
</dbReference>
<dbReference type="InterPro" id="IPR011009">
    <property type="entry name" value="Kinase-like_dom_sf"/>
</dbReference>
<dbReference type="PANTHER" id="PTHR46193:SF18">
    <property type="entry name" value="HEXITOL PHOSPHATASE B"/>
    <property type="match status" value="1"/>
</dbReference>
<dbReference type="SFLD" id="SFLDS00003">
    <property type="entry name" value="Haloacid_Dehalogenase"/>
    <property type="match status" value="1"/>
</dbReference>
<dbReference type="GO" id="GO:0046872">
    <property type="term" value="F:metal ion binding"/>
    <property type="evidence" value="ECO:0007669"/>
    <property type="project" value="UniProtKB-KW"/>
</dbReference>
<name>A0A6C0BHW8_9ZZZZ</name>
<evidence type="ECO:0000256" key="4">
    <source>
        <dbReference type="ARBA" id="ARBA00023277"/>
    </source>
</evidence>
<dbReference type="Pfam" id="PF13419">
    <property type="entry name" value="HAD_2"/>
    <property type="match status" value="1"/>
</dbReference>
<dbReference type="InterPro" id="IPR005835">
    <property type="entry name" value="NTP_transferase_dom"/>
</dbReference>
<dbReference type="Gene3D" id="1.10.150.240">
    <property type="entry name" value="Putative phosphatase, domain 2"/>
    <property type="match status" value="1"/>
</dbReference>
<dbReference type="Gene3D" id="3.40.50.1000">
    <property type="entry name" value="HAD superfamily/HAD-like"/>
    <property type="match status" value="1"/>
</dbReference>
<dbReference type="GO" id="GO:0003824">
    <property type="term" value="F:catalytic activity"/>
    <property type="evidence" value="ECO:0007669"/>
    <property type="project" value="UniProtKB-ARBA"/>
</dbReference>
<keyword evidence="3" id="KW-0460">Magnesium</keyword>
<dbReference type="Pfam" id="PF02958">
    <property type="entry name" value="EcKL"/>
    <property type="match status" value="1"/>
</dbReference>
<dbReference type="SUPFAM" id="SSF56784">
    <property type="entry name" value="HAD-like"/>
    <property type="match status" value="1"/>
</dbReference>
<dbReference type="PANTHER" id="PTHR46193">
    <property type="entry name" value="6-PHOSPHOGLUCONATE PHOSPHATASE"/>
    <property type="match status" value="1"/>
</dbReference>
<organism evidence="6">
    <name type="scientific">viral metagenome</name>
    <dbReference type="NCBI Taxonomy" id="1070528"/>
    <lineage>
        <taxon>unclassified sequences</taxon>
        <taxon>metagenomes</taxon>
        <taxon>organismal metagenomes</taxon>
    </lineage>
</organism>
<dbReference type="InterPro" id="IPR036412">
    <property type="entry name" value="HAD-like_sf"/>
</dbReference>
<dbReference type="Gene3D" id="3.90.550.10">
    <property type="entry name" value="Spore Coat Polysaccharide Biosynthesis Protein SpsA, Chain A"/>
    <property type="match status" value="1"/>
</dbReference>
<dbReference type="AlphaFoldDB" id="A0A6C0BHW8"/>
<accession>A0A6C0BHW8</accession>
<evidence type="ECO:0000259" key="5">
    <source>
        <dbReference type="SMART" id="SM00587"/>
    </source>
</evidence>
<keyword evidence="2" id="KW-0479">Metal-binding</keyword>
<dbReference type="InterPro" id="IPR023214">
    <property type="entry name" value="HAD_sf"/>
</dbReference>
<dbReference type="CDD" id="cd07505">
    <property type="entry name" value="HAD_BPGM-like"/>
    <property type="match status" value="1"/>
</dbReference>
<keyword evidence="4" id="KW-0119">Carbohydrate metabolism</keyword>
<dbReference type="InterPro" id="IPR029044">
    <property type="entry name" value="Nucleotide-diphossugar_trans"/>
</dbReference>
<protein>
    <recommendedName>
        <fullName evidence="5">CHK kinase-like domain-containing protein</fullName>
    </recommendedName>
</protein>
<dbReference type="SUPFAM" id="SSF53448">
    <property type="entry name" value="Nucleotide-diphospho-sugar transferases"/>
    <property type="match status" value="1"/>
</dbReference>
<comment type="cofactor">
    <cofactor evidence="1">
        <name>Mg(2+)</name>
        <dbReference type="ChEBI" id="CHEBI:18420"/>
    </cofactor>
</comment>